<feature type="region of interest" description="Disordered" evidence="1">
    <location>
        <begin position="33"/>
        <end position="142"/>
    </location>
</feature>
<organism evidence="2 3">
    <name type="scientific">Cylindrospermopsis raciborskii CENA303</name>
    <dbReference type="NCBI Taxonomy" id="1170769"/>
    <lineage>
        <taxon>Bacteria</taxon>
        <taxon>Bacillati</taxon>
        <taxon>Cyanobacteriota</taxon>
        <taxon>Cyanophyceae</taxon>
        <taxon>Nostocales</taxon>
        <taxon>Aphanizomenonaceae</taxon>
        <taxon>Cylindrospermopsis</taxon>
    </lineage>
</organism>
<protein>
    <submittedName>
        <fullName evidence="2">Uncharacterized protein</fullName>
    </submittedName>
</protein>
<dbReference type="EMBL" id="NBYN01000064">
    <property type="protein sequence ID" value="OSO88070.1"/>
    <property type="molecule type" value="Genomic_DNA"/>
</dbReference>
<evidence type="ECO:0000313" key="2">
    <source>
        <dbReference type="EMBL" id="OSO88070.1"/>
    </source>
</evidence>
<feature type="compositionally biased region" description="Low complexity" evidence="1">
    <location>
        <begin position="64"/>
        <end position="77"/>
    </location>
</feature>
<feature type="compositionally biased region" description="Low complexity" evidence="1">
    <location>
        <begin position="113"/>
        <end position="128"/>
    </location>
</feature>
<comment type="caution">
    <text evidence="2">The sequence shown here is derived from an EMBL/GenBank/DDBJ whole genome shotgun (WGS) entry which is preliminary data.</text>
</comment>
<evidence type="ECO:0000313" key="3">
    <source>
        <dbReference type="Proteomes" id="UP000192997"/>
    </source>
</evidence>
<feature type="compositionally biased region" description="Basic residues" evidence="1">
    <location>
        <begin position="132"/>
        <end position="142"/>
    </location>
</feature>
<dbReference type="RefSeq" id="WP_009341855.1">
    <property type="nucleotide sequence ID" value="NZ_NBYN01000064.1"/>
</dbReference>
<reference evidence="3" key="1">
    <citation type="submission" date="2017-04" db="EMBL/GenBank/DDBJ databases">
        <authorList>
            <person name="Abreu V.A."/>
            <person name="Popin R.V."/>
            <person name="Rigonato J."/>
            <person name="Andreote A.P."/>
            <person name="Schaker P.C."/>
            <person name="Hoff-Risseti C."/>
            <person name="Alvarenga D.O."/>
            <person name="Varani A.M."/>
            <person name="Fiore M.F."/>
        </authorList>
    </citation>
    <scope>NUCLEOTIDE SEQUENCE [LARGE SCALE GENOMIC DNA]</scope>
    <source>
        <strain evidence="3">CENA303</strain>
    </source>
</reference>
<gene>
    <name evidence="2" type="ORF">B7O87_14620</name>
</gene>
<accession>A0A1X4G379</accession>
<feature type="compositionally biased region" description="Polar residues" evidence="1">
    <location>
        <begin position="94"/>
        <end position="112"/>
    </location>
</feature>
<name>A0A1X4G379_9CYAN</name>
<dbReference type="AlphaFoldDB" id="A0A1X4G379"/>
<proteinExistence type="predicted"/>
<dbReference type="Proteomes" id="UP000192997">
    <property type="component" value="Unassembled WGS sequence"/>
</dbReference>
<evidence type="ECO:0000256" key="1">
    <source>
        <dbReference type="SAM" id="MobiDB-lite"/>
    </source>
</evidence>
<sequence>MGKWTPLVLMAGGVAILVGTLLGINFPMGGDQSANVPPERRASGVLPANINVNTSDPGEDGESANRNNQNNSESANNTDIPGDVPNTPRGARVAQSNSTTGSPRDSSTTQDLNNSDGSSSDINNGSESVKINRNKRPIRALW</sequence>